<keyword evidence="8" id="KW-0547">Nucleotide-binding</keyword>
<dbReference type="Proteomes" id="UP000887565">
    <property type="component" value="Unplaced"/>
</dbReference>
<organism evidence="14 15">
    <name type="scientific">Romanomermis culicivorax</name>
    <name type="common">Nematode worm</name>
    <dbReference type="NCBI Taxonomy" id="13658"/>
    <lineage>
        <taxon>Eukaryota</taxon>
        <taxon>Metazoa</taxon>
        <taxon>Ecdysozoa</taxon>
        <taxon>Nematoda</taxon>
        <taxon>Enoplea</taxon>
        <taxon>Dorylaimia</taxon>
        <taxon>Mermithida</taxon>
        <taxon>Mermithoidea</taxon>
        <taxon>Mermithidae</taxon>
        <taxon>Romanomermis</taxon>
    </lineage>
</organism>
<keyword evidence="14" id="KW-1185">Reference proteome</keyword>
<evidence type="ECO:0000256" key="1">
    <source>
        <dbReference type="ARBA" id="ARBA00004606"/>
    </source>
</evidence>
<proteinExistence type="inferred from homology"/>
<dbReference type="PANTHER" id="PTHR23033:SF14">
    <property type="entry name" value="GLYCOPROTEIN-N-ACETYLGALACTOSAMINE 3-BETA-GALACTOSYLTRANSFERASE 1-RELATED"/>
    <property type="match status" value="1"/>
</dbReference>
<dbReference type="InterPro" id="IPR003378">
    <property type="entry name" value="Fringe-like_glycosylTrfase"/>
</dbReference>
<dbReference type="EC" id="2.4.1.122" evidence="4"/>
<keyword evidence="11 12" id="KW-0472">Membrane</keyword>
<sequence>MFLWPPRFNSGLINFGTGVIVGLFFSYLFVNYIISTEVSNSDSPWRKAAKFVAFADNMKENKDLHGFEHNDEHHFGGENDPHNHADLEHAHGPIGDMTFHNADEEHHKGEGLISQVIAKKVKIFCWILTGKEFHEKRAKHVRDTWAKRCDKFVFMSSETDPRLPAVNLNISEGRDHLWGKTKAAFRYAYENHLSDFDWFLKADDDTYVIIENLRYMLLSHKADEPIHFGCKFKPYVQQVIATILVGYRPGKVRHFMPCHEAGEKLRIGSTDYWSCRFLVLDPLQSYMSGGAGYILSREALRRFIEVAMKDKQKCKIDDDGGAEDAEMGKCLEKVGVTAGDSRDGESRYRFLPFIPEHHVIPGHVDPNFWFWQYIYYPMEQI</sequence>
<dbReference type="GO" id="GO:0016263">
    <property type="term" value="F:glycoprotein-N-acetylgalactosamine 3-beta-galactosyltransferase activity"/>
    <property type="evidence" value="ECO:0007669"/>
    <property type="project" value="UniProtKB-EC"/>
</dbReference>
<evidence type="ECO:0000259" key="13">
    <source>
        <dbReference type="Pfam" id="PF02434"/>
    </source>
</evidence>
<feature type="transmembrane region" description="Helical" evidence="12">
    <location>
        <begin position="12"/>
        <end position="34"/>
    </location>
</feature>
<evidence type="ECO:0000313" key="15">
    <source>
        <dbReference type="WBParaSite" id="nRc.2.0.1.t21746-RA"/>
    </source>
</evidence>
<keyword evidence="5" id="KW-0328">Glycosyltransferase</keyword>
<evidence type="ECO:0000256" key="6">
    <source>
        <dbReference type="ARBA" id="ARBA00022679"/>
    </source>
</evidence>
<evidence type="ECO:0000256" key="2">
    <source>
        <dbReference type="ARBA" id="ARBA00004922"/>
    </source>
</evidence>
<evidence type="ECO:0000256" key="10">
    <source>
        <dbReference type="ARBA" id="ARBA00022989"/>
    </source>
</evidence>
<dbReference type="GO" id="GO:0000166">
    <property type="term" value="F:nucleotide binding"/>
    <property type="evidence" value="ECO:0007669"/>
    <property type="project" value="UniProtKB-KW"/>
</dbReference>
<dbReference type="InterPro" id="IPR026050">
    <property type="entry name" value="C1GALT1/C1GALT1_chp1"/>
</dbReference>
<keyword evidence="9" id="KW-0735">Signal-anchor</keyword>
<evidence type="ECO:0000256" key="4">
    <source>
        <dbReference type="ARBA" id="ARBA00012557"/>
    </source>
</evidence>
<comment type="similarity">
    <text evidence="3">Belongs to the glycosyltransferase 31 family. Beta3-Gal-T subfamily.</text>
</comment>
<evidence type="ECO:0000256" key="12">
    <source>
        <dbReference type="SAM" id="Phobius"/>
    </source>
</evidence>
<keyword evidence="7 12" id="KW-0812">Transmembrane</keyword>
<comment type="subcellular location">
    <subcellularLocation>
        <location evidence="1">Membrane</location>
        <topology evidence="1">Single-pass type II membrane protein</topology>
    </subcellularLocation>
</comment>
<evidence type="ECO:0000256" key="7">
    <source>
        <dbReference type="ARBA" id="ARBA00022692"/>
    </source>
</evidence>
<dbReference type="WBParaSite" id="nRc.2.0.1.t21746-RA">
    <property type="protein sequence ID" value="nRc.2.0.1.t21746-RA"/>
    <property type="gene ID" value="nRc.2.0.1.g21746"/>
</dbReference>
<dbReference type="PANTHER" id="PTHR23033">
    <property type="entry name" value="BETA1,3-GALACTOSYLTRANSFERASE"/>
    <property type="match status" value="1"/>
</dbReference>
<evidence type="ECO:0000256" key="8">
    <source>
        <dbReference type="ARBA" id="ARBA00022741"/>
    </source>
</evidence>
<evidence type="ECO:0000256" key="11">
    <source>
        <dbReference type="ARBA" id="ARBA00023136"/>
    </source>
</evidence>
<dbReference type="Pfam" id="PF02434">
    <property type="entry name" value="Fringe"/>
    <property type="match status" value="1"/>
</dbReference>
<protein>
    <recommendedName>
        <fullName evidence="4">N-acetylgalactosaminide beta-1,3-galactosyltransferase</fullName>
        <ecNumber evidence="4">2.4.1.122</ecNumber>
    </recommendedName>
</protein>
<dbReference type="Gene3D" id="3.90.550.50">
    <property type="match status" value="1"/>
</dbReference>
<keyword evidence="10 12" id="KW-1133">Transmembrane helix</keyword>
<name>A0A915J5M5_ROMCU</name>
<dbReference type="AlphaFoldDB" id="A0A915J5M5"/>
<comment type="pathway">
    <text evidence="2">Protein modification; protein glycosylation.</text>
</comment>
<dbReference type="GO" id="GO:0016020">
    <property type="term" value="C:membrane"/>
    <property type="evidence" value="ECO:0007669"/>
    <property type="project" value="UniProtKB-SubCell"/>
</dbReference>
<feature type="domain" description="Fringe-like glycosyltransferase" evidence="13">
    <location>
        <begin position="122"/>
        <end position="337"/>
    </location>
</feature>
<keyword evidence="6" id="KW-0808">Transferase</keyword>
<evidence type="ECO:0000256" key="9">
    <source>
        <dbReference type="ARBA" id="ARBA00022968"/>
    </source>
</evidence>
<reference evidence="15" key="1">
    <citation type="submission" date="2022-11" db="UniProtKB">
        <authorList>
            <consortium name="WormBaseParasite"/>
        </authorList>
    </citation>
    <scope>IDENTIFICATION</scope>
</reference>
<evidence type="ECO:0000256" key="5">
    <source>
        <dbReference type="ARBA" id="ARBA00022676"/>
    </source>
</evidence>
<accession>A0A915J5M5</accession>
<evidence type="ECO:0000256" key="3">
    <source>
        <dbReference type="ARBA" id="ARBA00006462"/>
    </source>
</evidence>
<evidence type="ECO:0000313" key="14">
    <source>
        <dbReference type="Proteomes" id="UP000887565"/>
    </source>
</evidence>